<evidence type="ECO:0000313" key="2">
    <source>
        <dbReference type="Proteomes" id="UP000823934"/>
    </source>
</evidence>
<organism evidence="1 2">
    <name type="scientific">Candidatus Ignatzschineria merdigallinarum</name>
    <dbReference type="NCBI Taxonomy" id="2838621"/>
    <lineage>
        <taxon>Bacteria</taxon>
        <taxon>Pseudomonadati</taxon>
        <taxon>Pseudomonadota</taxon>
        <taxon>Gammaproteobacteria</taxon>
        <taxon>Cardiobacteriales</taxon>
        <taxon>Ignatzschineriaceae</taxon>
        <taxon>Ignatzschineria</taxon>
    </lineage>
</organism>
<dbReference type="EMBL" id="DXHP01000042">
    <property type="protein sequence ID" value="HIW06055.1"/>
    <property type="molecule type" value="Genomic_DNA"/>
</dbReference>
<protein>
    <submittedName>
        <fullName evidence="1">Uncharacterized protein</fullName>
    </submittedName>
</protein>
<dbReference type="AlphaFoldDB" id="A0A9D1Q3F0"/>
<name>A0A9D1Q3F0_9GAMM</name>
<dbReference type="Proteomes" id="UP000823934">
    <property type="component" value="Unassembled WGS sequence"/>
</dbReference>
<sequence length="307" mass="35695">MHISWQFKSDIKNELKSSLTSQLKTLGLEVNEQDILENLVLQYNHYKMKMVTRKRRNVLFAKEFDASKLNDNQKAGLKNLVQSIKNGDSLRPYMSRSVLKKRIDNHLFQWNIQHFHLNDRLCEDGFVERSGPLAHVLFDDNNAYFLGVWPHGEWDNPMLIQIIYDNWPEKTTQLGDAKGEKPLSEQEIKKLRKLRINILETSINGSFIHTGGAGINADGTSILAQGYTMHLIHNLIPLIEKNAETVARSDIEEWLNKYHEKINPPPKGVKVFLTYYFEPIFEGHPLQINFHYSWQFDNVDSHDEAPK</sequence>
<gene>
    <name evidence="1" type="ORF">H9889_01845</name>
</gene>
<comment type="caution">
    <text evidence="1">The sequence shown here is derived from an EMBL/GenBank/DDBJ whole genome shotgun (WGS) entry which is preliminary data.</text>
</comment>
<accession>A0A9D1Q3F0</accession>
<proteinExistence type="predicted"/>
<reference evidence="1" key="1">
    <citation type="journal article" date="2021" name="PeerJ">
        <title>Extensive microbial diversity within the chicken gut microbiome revealed by metagenomics and culture.</title>
        <authorList>
            <person name="Gilroy R."/>
            <person name="Ravi A."/>
            <person name="Getino M."/>
            <person name="Pursley I."/>
            <person name="Horton D.L."/>
            <person name="Alikhan N.F."/>
            <person name="Baker D."/>
            <person name="Gharbi K."/>
            <person name="Hall N."/>
            <person name="Watson M."/>
            <person name="Adriaenssens E.M."/>
            <person name="Foster-Nyarko E."/>
            <person name="Jarju S."/>
            <person name="Secka A."/>
            <person name="Antonio M."/>
            <person name="Oren A."/>
            <person name="Chaudhuri R.R."/>
            <person name="La Ragione R."/>
            <person name="Hildebrand F."/>
            <person name="Pallen M.J."/>
        </authorList>
    </citation>
    <scope>NUCLEOTIDE SEQUENCE</scope>
    <source>
        <strain evidence="1">CHK160-9182</strain>
    </source>
</reference>
<reference evidence="1" key="2">
    <citation type="submission" date="2021-04" db="EMBL/GenBank/DDBJ databases">
        <authorList>
            <person name="Gilroy R."/>
        </authorList>
    </citation>
    <scope>NUCLEOTIDE SEQUENCE</scope>
    <source>
        <strain evidence="1">CHK160-9182</strain>
    </source>
</reference>
<evidence type="ECO:0000313" key="1">
    <source>
        <dbReference type="EMBL" id="HIW06055.1"/>
    </source>
</evidence>